<dbReference type="SUPFAM" id="SSF52540">
    <property type="entry name" value="P-loop containing nucleoside triphosphate hydrolases"/>
    <property type="match status" value="1"/>
</dbReference>
<organism evidence="2">
    <name type="scientific">marine sediment metagenome</name>
    <dbReference type="NCBI Taxonomy" id="412755"/>
    <lineage>
        <taxon>unclassified sequences</taxon>
        <taxon>metagenomes</taxon>
        <taxon>ecological metagenomes</taxon>
    </lineage>
</organism>
<dbReference type="CDD" id="cd00009">
    <property type="entry name" value="AAA"/>
    <property type="match status" value="1"/>
</dbReference>
<dbReference type="InterPro" id="IPR003593">
    <property type="entry name" value="AAA+_ATPase"/>
</dbReference>
<feature type="domain" description="AAA+ ATPase" evidence="1">
    <location>
        <begin position="77"/>
        <end position="203"/>
    </location>
</feature>
<dbReference type="SMART" id="SM00382">
    <property type="entry name" value="AAA"/>
    <property type="match status" value="1"/>
</dbReference>
<reference evidence="2" key="1">
    <citation type="journal article" date="2015" name="Nature">
        <title>Complex archaea that bridge the gap between prokaryotes and eukaryotes.</title>
        <authorList>
            <person name="Spang A."/>
            <person name="Saw J.H."/>
            <person name="Jorgensen S.L."/>
            <person name="Zaremba-Niedzwiedzka K."/>
            <person name="Martijn J."/>
            <person name="Lind A.E."/>
            <person name="van Eijk R."/>
            <person name="Schleper C."/>
            <person name="Guy L."/>
            <person name="Ettema T.J."/>
        </authorList>
    </citation>
    <scope>NUCLEOTIDE SEQUENCE</scope>
</reference>
<dbReference type="InterPro" id="IPR027417">
    <property type="entry name" value="P-loop_NTPase"/>
</dbReference>
<dbReference type="GO" id="GO:0006260">
    <property type="term" value="P:DNA replication"/>
    <property type="evidence" value="ECO:0007669"/>
    <property type="project" value="TreeGrafter"/>
</dbReference>
<dbReference type="Pfam" id="PF01695">
    <property type="entry name" value="IstB_IS21"/>
    <property type="match status" value="1"/>
</dbReference>
<dbReference type="PANTHER" id="PTHR30050">
    <property type="entry name" value="CHROMOSOMAL REPLICATION INITIATOR PROTEIN DNAA"/>
    <property type="match status" value="1"/>
</dbReference>
<protein>
    <recommendedName>
        <fullName evidence="1">AAA+ ATPase domain-containing protein</fullName>
    </recommendedName>
</protein>
<comment type="caution">
    <text evidence="2">The sequence shown here is derived from an EMBL/GenBank/DDBJ whole genome shotgun (WGS) entry which is preliminary data.</text>
</comment>
<dbReference type="GO" id="GO:0005524">
    <property type="term" value="F:ATP binding"/>
    <property type="evidence" value="ECO:0007669"/>
    <property type="project" value="InterPro"/>
</dbReference>
<dbReference type="AlphaFoldDB" id="A0A0F9ETR1"/>
<dbReference type="InterPro" id="IPR002611">
    <property type="entry name" value="IstB_ATP-bd"/>
</dbReference>
<sequence length="226" mass="25605">MSLTRKKELVKEKVVRSHGCRGACIRCTKVHRLIDKMAESNIPIGYWFLNMKEFKGAPKLKEIVDDYITTISDKYMDGNSICFAGNQGTGKTMSSICILKEAIKKGFSAHYITASDILNEATDSRHSYNLKALLRDVDFLVIDELDSRFFSSDNAKELFSGIYENIFRFRSHNTLPTIMCTNETDGILSVFHGQSVQAINSLNKQYLTIYPVVGPDFRKQQVKHAS</sequence>
<dbReference type="EMBL" id="LAZR01033348">
    <property type="protein sequence ID" value="KKL48340.1"/>
    <property type="molecule type" value="Genomic_DNA"/>
</dbReference>
<name>A0A0F9ETR1_9ZZZZ</name>
<dbReference type="Gene3D" id="3.40.50.300">
    <property type="entry name" value="P-loop containing nucleotide triphosphate hydrolases"/>
    <property type="match status" value="1"/>
</dbReference>
<gene>
    <name evidence="2" type="ORF">LCGC14_2326480</name>
</gene>
<evidence type="ECO:0000259" key="1">
    <source>
        <dbReference type="SMART" id="SM00382"/>
    </source>
</evidence>
<dbReference type="PANTHER" id="PTHR30050:SF4">
    <property type="entry name" value="ATP-BINDING PROTEIN RV3427C IN INSERTION SEQUENCE-RELATED"/>
    <property type="match status" value="1"/>
</dbReference>
<evidence type="ECO:0000313" key="2">
    <source>
        <dbReference type="EMBL" id="KKL48340.1"/>
    </source>
</evidence>
<accession>A0A0F9ETR1</accession>
<proteinExistence type="predicted"/>